<protein>
    <recommendedName>
        <fullName evidence="3">Protein XRP2</fullName>
    </recommendedName>
</protein>
<dbReference type="InterPro" id="IPR036850">
    <property type="entry name" value="NDK-like_dom_sf"/>
</dbReference>
<dbReference type="EMBL" id="JASMQC010000044">
    <property type="protein sequence ID" value="KAK1929798.1"/>
    <property type="molecule type" value="Genomic_DNA"/>
</dbReference>
<keyword evidence="7" id="KW-0547">Nucleotide-binding</keyword>
<evidence type="ECO:0000256" key="11">
    <source>
        <dbReference type="ARBA" id="ARBA00023288"/>
    </source>
</evidence>
<dbReference type="GO" id="GO:0005929">
    <property type="term" value="C:cilium"/>
    <property type="evidence" value="ECO:0007669"/>
    <property type="project" value="TreeGrafter"/>
</dbReference>
<evidence type="ECO:0000313" key="14">
    <source>
        <dbReference type="EMBL" id="KAK1929798.1"/>
    </source>
</evidence>
<keyword evidence="5" id="KW-1003">Cell membrane</keyword>
<dbReference type="Gene3D" id="3.30.70.141">
    <property type="entry name" value="Nucleoside diphosphate kinase-like domain"/>
    <property type="match status" value="1"/>
</dbReference>
<evidence type="ECO:0000256" key="4">
    <source>
        <dbReference type="ARBA" id="ARBA00022468"/>
    </source>
</evidence>
<dbReference type="PANTHER" id="PTHR15440:SF0">
    <property type="entry name" value="PROTEIN XRP2"/>
    <property type="match status" value="1"/>
</dbReference>
<keyword evidence="11" id="KW-0449">Lipoprotein</keyword>
<dbReference type="InterPro" id="IPR036223">
    <property type="entry name" value="CAP_C_sf"/>
</dbReference>
<keyword evidence="8" id="KW-0342">GTP-binding</keyword>
<dbReference type="SMART" id="SM00673">
    <property type="entry name" value="CARP"/>
    <property type="match status" value="2"/>
</dbReference>
<dbReference type="PROSITE" id="PS51329">
    <property type="entry name" value="C_CAP_COFACTOR_C"/>
    <property type="match status" value="1"/>
</dbReference>
<organism evidence="14 15">
    <name type="scientific">Phytophthora citrophthora</name>
    <dbReference type="NCBI Taxonomy" id="4793"/>
    <lineage>
        <taxon>Eukaryota</taxon>
        <taxon>Sar</taxon>
        <taxon>Stramenopiles</taxon>
        <taxon>Oomycota</taxon>
        <taxon>Peronosporomycetes</taxon>
        <taxon>Peronosporales</taxon>
        <taxon>Peronosporaceae</taxon>
        <taxon>Phytophthora</taxon>
    </lineage>
</organism>
<dbReference type="GO" id="GO:1990075">
    <property type="term" value="C:periciliary membrane compartment"/>
    <property type="evidence" value="ECO:0007669"/>
    <property type="project" value="TreeGrafter"/>
</dbReference>
<dbReference type="Pfam" id="PF07986">
    <property type="entry name" value="TBCC"/>
    <property type="match status" value="1"/>
</dbReference>
<keyword evidence="9" id="KW-0472">Membrane</keyword>
<comment type="caution">
    <text evidence="14">The sequence shown here is derived from an EMBL/GenBank/DDBJ whole genome shotgun (WGS) entry which is preliminary data.</text>
</comment>
<name>A0AAD9LAW9_9STRA</name>
<evidence type="ECO:0000259" key="13">
    <source>
        <dbReference type="PROSITE" id="PS51329"/>
    </source>
</evidence>
<sequence length="471" mass="51983">MCPTHHNILKLKALRRTWQESCQDLHTQVAPVCPKKKSTPCKETVLYTKSSCEELHFILKTALITGLAMGNICHAGPPALGEKAKSKSTPSTAGAKAAPTFGKDPTLKREDFIFSNIQTASFLAKLPGSINGQQFLIEDCHNCDIFLLDHCTSVQIDACVNCRIVVGPCESSVFLRNCKRCTVVCAVQQFRTRDCENVDVYLYSATAPIIETSSGLRFSCFPLTYFSLQQQFRQAKFSPWNNKWSEVGVIFDFTPDHGGWKPLPMRPHESPLAEMMPEEENNGARSLWKMPSWTAEELGMSVDLPQLVVPITSGLCARKEGIPTVFVCFAVVDVSFSLKLIVGTPKEALMIDFVTSIALATKKSDGTRDGSDESTLLIRTRQMQLTGEQAAALFTSNTVLVEKSTETAKTTPGSVMMEFQGAQSYQHVNDTLQGGRFASEAAIRDVIFVSKDTTTALRLSDLVFQQWKPVV</sequence>
<dbReference type="SUPFAM" id="SSF69340">
    <property type="entry name" value="C-terminal domain of adenylylcyclase associated protein"/>
    <property type="match status" value="1"/>
</dbReference>
<dbReference type="AlphaFoldDB" id="A0AAD9LAW9"/>
<dbReference type="InterPro" id="IPR012945">
    <property type="entry name" value="Tubulin-bd_cofactor_C_dom"/>
</dbReference>
<dbReference type="InterPro" id="IPR017901">
    <property type="entry name" value="C-CAP_CF_C-like"/>
</dbReference>
<dbReference type="GO" id="GO:0005096">
    <property type="term" value="F:GTPase activator activity"/>
    <property type="evidence" value="ECO:0007669"/>
    <property type="project" value="UniProtKB-KW"/>
</dbReference>
<keyword evidence="10" id="KW-0564">Palmitate</keyword>
<evidence type="ECO:0000256" key="9">
    <source>
        <dbReference type="ARBA" id="ARBA00023136"/>
    </source>
</evidence>
<evidence type="ECO:0000256" key="3">
    <source>
        <dbReference type="ARBA" id="ARBA00015771"/>
    </source>
</evidence>
<evidence type="ECO:0000256" key="7">
    <source>
        <dbReference type="ARBA" id="ARBA00022741"/>
    </source>
</evidence>
<evidence type="ECO:0000256" key="6">
    <source>
        <dbReference type="ARBA" id="ARBA00022707"/>
    </source>
</evidence>
<evidence type="ECO:0000313" key="15">
    <source>
        <dbReference type="Proteomes" id="UP001259832"/>
    </source>
</evidence>
<evidence type="ECO:0000256" key="8">
    <source>
        <dbReference type="ARBA" id="ARBA00023134"/>
    </source>
</evidence>
<accession>A0AAD9LAW9</accession>
<comment type="subcellular location">
    <subcellularLocation>
        <location evidence="1">Cell membrane</location>
        <topology evidence="1">Lipid-anchor</topology>
        <orientation evidence="1">Cytoplasmic side</orientation>
    </subcellularLocation>
</comment>
<dbReference type="GO" id="GO:0006892">
    <property type="term" value="P:post-Golgi vesicle-mediated transport"/>
    <property type="evidence" value="ECO:0007669"/>
    <property type="project" value="TreeGrafter"/>
</dbReference>
<dbReference type="Gene3D" id="2.160.20.70">
    <property type="match status" value="1"/>
</dbReference>
<dbReference type="PANTHER" id="PTHR15440">
    <property type="entry name" value="XRP2 PROTEIN"/>
    <property type="match status" value="1"/>
</dbReference>
<proteinExistence type="inferred from homology"/>
<reference evidence="14" key="1">
    <citation type="submission" date="2023-08" db="EMBL/GenBank/DDBJ databases">
        <title>Reference Genome Resource for the Citrus Pathogen Phytophthora citrophthora.</title>
        <authorList>
            <person name="Moller H."/>
            <person name="Coetzee B."/>
            <person name="Rose L.J."/>
            <person name="Van Niekerk J.M."/>
        </authorList>
    </citation>
    <scope>NUCLEOTIDE SEQUENCE</scope>
    <source>
        <strain evidence="14">STE-U-9442</strain>
    </source>
</reference>
<evidence type="ECO:0000256" key="5">
    <source>
        <dbReference type="ARBA" id="ARBA00022475"/>
    </source>
</evidence>
<evidence type="ECO:0000256" key="2">
    <source>
        <dbReference type="ARBA" id="ARBA00008848"/>
    </source>
</evidence>
<gene>
    <name evidence="14" type="ORF">P3T76_014644</name>
</gene>
<dbReference type="Proteomes" id="UP001259832">
    <property type="component" value="Unassembled WGS sequence"/>
</dbReference>
<evidence type="ECO:0000256" key="12">
    <source>
        <dbReference type="SAM" id="MobiDB-lite"/>
    </source>
</evidence>
<keyword evidence="4" id="KW-0343">GTPase activation</keyword>
<feature type="region of interest" description="Disordered" evidence="12">
    <location>
        <begin position="83"/>
        <end position="102"/>
    </location>
</feature>
<dbReference type="GO" id="GO:0005525">
    <property type="term" value="F:GTP binding"/>
    <property type="evidence" value="ECO:0007669"/>
    <property type="project" value="UniProtKB-KW"/>
</dbReference>
<feature type="domain" description="C-CAP/cofactor C-like" evidence="13">
    <location>
        <begin position="99"/>
        <end position="255"/>
    </location>
</feature>
<comment type="similarity">
    <text evidence="2">Belongs to the TBCC family.</text>
</comment>
<dbReference type="InterPro" id="IPR016098">
    <property type="entry name" value="CAP/MinC_C"/>
</dbReference>
<evidence type="ECO:0000256" key="1">
    <source>
        <dbReference type="ARBA" id="ARBA00004342"/>
    </source>
</evidence>
<dbReference type="InterPro" id="IPR039093">
    <property type="entry name" value="XRP2"/>
</dbReference>
<evidence type="ECO:0000256" key="10">
    <source>
        <dbReference type="ARBA" id="ARBA00023139"/>
    </source>
</evidence>
<keyword evidence="15" id="KW-1185">Reference proteome</keyword>
<dbReference type="InterPro" id="IPR006599">
    <property type="entry name" value="CARP_motif"/>
</dbReference>
<keyword evidence="6" id="KW-0519">Myristate</keyword>